<keyword evidence="5 7" id="KW-1133">Transmembrane helix</keyword>
<comment type="caution">
    <text evidence="9">The sequence shown here is derived from an EMBL/GenBank/DDBJ whole genome shotgun (WGS) entry which is preliminary data.</text>
</comment>
<accession>A0ABS4GIR3</accession>
<feature type="transmembrane region" description="Helical" evidence="7">
    <location>
        <begin position="357"/>
        <end position="379"/>
    </location>
</feature>
<feature type="transmembrane region" description="Helical" evidence="7">
    <location>
        <begin position="145"/>
        <end position="164"/>
    </location>
</feature>
<evidence type="ECO:0000256" key="3">
    <source>
        <dbReference type="ARBA" id="ARBA00022519"/>
    </source>
</evidence>
<dbReference type="PANTHER" id="PTHR33362:SF3">
    <property type="entry name" value="SIALIC ACID TRAP TRANSPORTER PERMEASE PROTEIN SIAT"/>
    <property type="match status" value="1"/>
</dbReference>
<dbReference type="Proteomes" id="UP001519343">
    <property type="component" value="Unassembled WGS sequence"/>
</dbReference>
<keyword evidence="10" id="KW-1185">Reference proteome</keyword>
<feature type="transmembrane region" description="Helical" evidence="7">
    <location>
        <begin position="77"/>
        <end position="96"/>
    </location>
</feature>
<feature type="transmembrane region" description="Helical" evidence="7">
    <location>
        <begin position="303"/>
        <end position="325"/>
    </location>
</feature>
<proteinExistence type="predicted"/>
<evidence type="ECO:0000313" key="10">
    <source>
        <dbReference type="Proteomes" id="UP001519343"/>
    </source>
</evidence>
<feature type="transmembrane region" description="Helical" evidence="7">
    <location>
        <begin position="102"/>
        <end position="124"/>
    </location>
</feature>
<feature type="transmembrane region" description="Helical" evidence="7">
    <location>
        <begin position="239"/>
        <end position="258"/>
    </location>
</feature>
<sequence>MATVSIILLLVFLALSVPVAISVGLASIIGIAVDGQIPLLVVIQRIYNTLDSFPLMAIPFFILAGNLMDKGGISQRLVNLANSFVGHMTGGLAMVAVLTSMFFASISGSSAATTAAVGAILIPAMVNRGYDIRFATSVQAASGELGVIIPPSVPMILFGIVTGVSIGDMFIAGIIPGIMIGLTLILLVYVISNRKGYSGGERATWAERFQALRKSFLALLMPFIILGGIYGGIFTPTEAAVIAVVYAFIIGLFVYRDIKVKDLVPIFRDSFLTSAIIMIIIGAAGIFTWVISQEKIPQKLAEFFISITDSSILFLLLVNLMLFIVGMFFETGAAIVILAPILTPIAVALGIDPVHFGIIMIVNLAMGMFTPPLGVNLFVACQVANVRLDQIIRYLIPFIIVVAVDVIIISYIPIISLWFKLFS</sequence>
<keyword evidence="2" id="KW-1003">Cell membrane</keyword>
<comment type="subcellular location">
    <subcellularLocation>
        <location evidence="1">Cell inner membrane</location>
        <topology evidence="1">Multi-pass membrane protein</topology>
    </subcellularLocation>
</comment>
<dbReference type="InterPro" id="IPR004681">
    <property type="entry name" value="TRAP_DctM"/>
</dbReference>
<evidence type="ECO:0000256" key="1">
    <source>
        <dbReference type="ARBA" id="ARBA00004429"/>
    </source>
</evidence>
<dbReference type="Pfam" id="PF06808">
    <property type="entry name" value="DctM"/>
    <property type="match status" value="1"/>
</dbReference>
<evidence type="ECO:0000259" key="8">
    <source>
        <dbReference type="Pfam" id="PF06808"/>
    </source>
</evidence>
<dbReference type="EMBL" id="JAGGKT010000001">
    <property type="protein sequence ID" value="MBP1930144.1"/>
    <property type="molecule type" value="Genomic_DNA"/>
</dbReference>
<evidence type="ECO:0000256" key="4">
    <source>
        <dbReference type="ARBA" id="ARBA00022692"/>
    </source>
</evidence>
<evidence type="ECO:0000256" key="6">
    <source>
        <dbReference type="ARBA" id="ARBA00023136"/>
    </source>
</evidence>
<feature type="transmembrane region" description="Helical" evidence="7">
    <location>
        <begin position="391"/>
        <end position="419"/>
    </location>
</feature>
<dbReference type="RefSeq" id="WP_209807915.1">
    <property type="nucleotide sequence ID" value="NZ_JAGGKT010000001.1"/>
</dbReference>
<name>A0ABS4GIR3_9BACL</name>
<dbReference type="NCBIfam" id="TIGR00786">
    <property type="entry name" value="dctM"/>
    <property type="match status" value="1"/>
</dbReference>
<protein>
    <submittedName>
        <fullName evidence="9">C4-dicarboxylate transporter DctM subunit</fullName>
    </submittedName>
</protein>
<gene>
    <name evidence="9" type="ORF">J2Z37_000131</name>
</gene>
<dbReference type="InterPro" id="IPR010656">
    <property type="entry name" value="DctM"/>
</dbReference>
<feature type="transmembrane region" description="Helical" evidence="7">
    <location>
        <begin position="212"/>
        <end position="233"/>
    </location>
</feature>
<dbReference type="PIRSF" id="PIRSF006066">
    <property type="entry name" value="HI0050"/>
    <property type="match status" value="1"/>
</dbReference>
<reference evidence="9 10" key="1">
    <citation type="submission" date="2021-03" db="EMBL/GenBank/DDBJ databases">
        <title>Genomic Encyclopedia of Type Strains, Phase IV (KMG-IV): sequencing the most valuable type-strain genomes for metagenomic binning, comparative biology and taxonomic classification.</title>
        <authorList>
            <person name="Goeker M."/>
        </authorList>
    </citation>
    <scope>NUCLEOTIDE SEQUENCE [LARGE SCALE GENOMIC DNA]</scope>
    <source>
        <strain evidence="9 10">DSM 24738</strain>
    </source>
</reference>
<feature type="transmembrane region" description="Helical" evidence="7">
    <location>
        <begin position="46"/>
        <end position="65"/>
    </location>
</feature>
<feature type="domain" description="TRAP C4-dicarboxylate transport system permease DctM subunit" evidence="8">
    <location>
        <begin position="6"/>
        <end position="413"/>
    </location>
</feature>
<evidence type="ECO:0000256" key="5">
    <source>
        <dbReference type="ARBA" id="ARBA00022989"/>
    </source>
</evidence>
<keyword evidence="3" id="KW-0997">Cell inner membrane</keyword>
<feature type="transmembrane region" description="Helical" evidence="7">
    <location>
        <begin position="332"/>
        <end position="351"/>
    </location>
</feature>
<evidence type="ECO:0000313" key="9">
    <source>
        <dbReference type="EMBL" id="MBP1930144.1"/>
    </source>
</evidence>
<keyword evidence="4 7" id="KW-0812">Transmembrane</keyword>
<evidence type="ECO:0000256" key="2">
    <source>
        <dbReference type="ARBA" id="ARBA00022475"/>
    </source>
</evidence>
<evidence type="ECO:0000256" key="7">
    <source>
        <dbReference type="SAM" id="Phobius"/>
    </source>
</evidence>
<organism evidence="9 10">
    <name type="scientific">Ammoniphilus resinae</name>
    <dbReference type="NCBI Taxonomy" id="861532"/>
    <lineage>
        <taxon>Bacteria</taxon>
        <taxon>Bacillati</taxon>
        <taxon>Bacillota</taxon>
        <taxon>Bacilli</taxon>
        <taxon>Bacillales</taxon>
        <taxon>Paenibacillaceae</taxon>
        <taxon>Aneurinibacillus group</taxon>
        <taxon>Ammoniphilus</taxon>
    </lineage>
</organism>
<feature type="transmembrane region" description="Helical" evidence="7">
    <location>
        <begin position="270"/>
        <end position="291"/>
    </location>
</feature>
<dbReference type="PANTHER" id="PTHR33362">
    <property type="entry name" value="SIALIC ACID TRAP TRANSPORTER PERMEASE PROTEIN SIAT-RELATED"/>
    <property type="match status" value="1"/>
</dbReference>
<keyword evidence="6 7" id="KW-0472">Membrane</keyword>
<feature type="transmembrane region" description="Helical" evidence="7">
    <location>
        <begin position="170"/>
        <end position="191"/>
    </location>
</feature>